<sequence length="253" mass="28661">MKKVLLSTLLLVFSNQAISDEIKYLPSERELALTKILLSDDLLSYMDGGETAFGDFYKKDKRFDYSFETDAEEILKTYDQNEIRGDKKYKGKNIFVSGIVEKISSDFKDEPVVSFKSKEKYTVNKVQASFRPDELDKVVDLNKGQKISLLCVGGGEVAGSPVLKDCYFFDKKDEEKLIKEAVDEYMQQINKLVEDDVSNVPEQLREVVFASAVFYKATGGLNACKTEVNEKCFNASTKSLTKEKHRKIAKENG</sequence>
<name>V8G9C0_9BURK</name>
<protein>
    <recommendedName>
        <fullName evidence="3">tRNA_anti-like</fullName>
    </recommendedName>
</protein>
<evidence type="ECO:0008006" key="3">
    <source>
        <dbReference type="Google" id="ProtNLM"/>
    </source>
</evidence>
<accession>V8G9C0</accession>
<dbReference type="InterPro" id="IPR024422">
    <property type="entry name" value="Protein_unknown_function_OB"/>
</dbReference>
<dbReference type="Proteomes" id="UP000018766">
    <property type="component" value="Unassembled WGS sequence"/>
</dbReference>
<evidence type="ECO:0000313" key="2">
    <source>
        <dbReference type="Proteomes" id="UP000018766"/>
    </source>
</evidence>
<comment type="caution">
    <text evidence="1">The sequence shown here is derived from an EMBL/GenBank/DDBJ whole genome shotgun (WGS) entry which is preliminary data.</text>
</comment>
<organism evidence="1 2">
    <name type="scientific">Pelistega indica</name>
    <dbReference type="NCBI Taxonomy" id="1414851"/>
    <lineage>
        <taxon>Bacteria</taxon>
        <taxon>Pseudomonadati</taxon>
        <taxon>Pseudomonadota</taxon>
        <taxon>Betaproteobacteria</taxon>
        <taxon>Burkholderiales</taxon>
        <taxon>Alcaligenaceae</taxon>
        <taxon>Pelistega</taxon>
    </lineage>
</organism>
<dbReference type="OrthoDB" id="6027915at2"/>
<evidence type="ECO:0000313" key="1">
    <source>
        <dbReference type="EMBL" id="ETD72990.1"/>
    </source>
</evidence>
<dbReference type="RefSeq" id="WP_023948994.1">
    <property type="nucleotide sequence ID" value="NZ_AYSV01000007.1"/>
</dbReference>
<dbReference type="AlphaFoldDB" id="V8G9C0"/>
<keyword evidence="2" id="KW-1185">Reference proteome</keyword>
<reference evidence="1 2" key="1">
    <citation type="submission" date="2013-11" db="EMBL/GenBank/DDBJ databases">
        <title>Genomic analysis of Pelistega sp. HM-7.</title>
        <authorList>
            <person name="Kumbhare S.V."/>
            <person name="Shetty S.A."/>
            <person name="Sharma O."/>
            <person name="Dhotre D.P."/>
        </authorList>
    </citation>
    <scope>NUCLEOTIDE SEQUENCE [LARGE SCALE GENOMIC DNA]</scope>
    <source>
        <strain evidence="1 2">HM-7</strain>
    </source>
</reference>
<dbReference type="EMBL" id="AYSV01000007">
    <property type="protein sequence ID" value="ETD72990.1"/>
    <property type="molecule type" value="Genomic_DNA"/>
</dbReference>
<gene>
    <name evidence="1" type="ORF">V757_01025</name>
</gene>
<proteinExistence type="predicted"/>
<dbReference type="Pfam" id="PF12869">
    <property type="entry name" value="tRNA_anti-like"/>
    <property type="match status" value="1"/>
</dbReference>